<sequence>MIRFGMCFGKDFVGDNPLSHITVKRPVYIRLLELCQNQGWDVYVVTKKHTKVMEFLTVCGYLQMGYLRD</sequence>
<protein>
    <submittedName>
        <fullName evidence="1">Uncharacterized protein</fullName>
    </submittedName>
</protein>
<dbReference type="Proteomes" id="UP000034774">
    <property type="component" value="Unassembled WGS sequence"/>
</dbReference>
<accession>A0A0G0LKT8</accession>
<reference evidence="1 2" key="1">
    <citation type="journal article" date="2015" name="Nature">
        <title>rRNA introns, odd ribosomes, and small enigmatic genomes across a large radiation of phyla.</title>
        <authorList>
            <person name="Brown C.T."/>
            <person name="Hug L.A."/>
            <person name="Thomas B.C."/>
            <person name="Sharon I."/>
            <person name="Castelle C.J."/>
            <person name="Singh A."/>
            <person name="Wilkins M.J."/>
            <person name="Williams K.H."/>
            <person name="Banfield J.F."/>
        </authorList>
    </citation>
    <scope>NUCLEOTIDE SEQUENCE [LARGE SCALE GENOMIC DNA]</scope>
</reference>
<name>A0A0G0LKT8_9BACT</name>
<comment type="caution">
    <text evidence="1">The sequence shown here is derived from an EMBL/GenBank/DDBJ whole genome shotgun (WGS) entry which is preliminary data.</text>
</comment>
<dbReference type="STRING" id="1618572.UT17_C0002G0206"/>
<organism evidence="1 2">
    <name type="scientific">Candidatus Woesebacteria bacterium GW2011_GWB1_39_10</name>
    <dbReference type="NCBI Taxonomy" id="1618572"/>
    <lineage>
        <taxon>Bacteria</taxon>
        <taxon>Candidatus Woeseibacteriota</taxon>
    </lineage>
</organism>
<gene>
    <name evidence="1" type="ORF">UT17_C0002G0206</name>
</gene>
<dbReference type="AlphaFoldDB" id="A0A0G0LKT8"/>
<proteinExistence type="predicted"/>
<evidence type="ECO:0000313" key="1">
    <source>
        <dbReference type="EMBL" id="KKQ92543.1"/>
    </source>
</evidence>
<evidence type="ECO:0000313" key="2">
    <source>
        <dbReference type="Proteomes" id="UP000034774"/>
    </source>
</evidence>
<dbReference type="EMBL" id="LBVU01000002">
    <property type="protein sequence ID" value="KKQ92543.1"/>
    <property type="molecule type" value="Genomic_DNA"/>
</dbReference>